<sequence length="324" mass="37819">MAVYLHQRKDFFDLIRTLAAEMGIQETLIEKDYWIMHVLHSLKAQGFVFELKGGTSLSKGFKLIDRFSEDIDLHISPPKKFTEETGIVINENPKNDKQATFDNRKIFFDWLAANIHIDGIVEVLRDTDFDDIQKYRSGGIRLKYESPFESIGDLKDGVLLEAGFAQVTPNSPIDISSWMYDKATSVKLNIADSRAMRIACYHPGYTFVEKLQTVVTKYRNETQGDRKGPIVNFMRQYYDIFKLLQTDLIQAFIKTDEYQHHKDVWFSKADKEIPLFENPALLLPDEKLMKDFRKRYQGTAKLYYNGQPDFDEMVKYIRTFVDKL</sequence>
<protein>
    <submittedName>
        <fullName evidence="1">Nucleotidyl transferase AbiEii/AbiGii toxin family protein</fullName>
    </submittedName>
</protein>
<dbReference type="InterPro" id="IPR014942">
    <property type="entry name" value="AbiEii"/>
</dbReference>
<name>A0A5B2W1V3_9BACT</name>
<evidence type="ECO:0000313" key="1">
    <source>
        <dbReference type="EMBL" id="KAA2244447.1"/>
    </source>
</evidence>
<dbReference type="AlphaFoldDB" id="A0A5B2W1V3"/>
<reference evidence="1 2" key="1">
    <citation type="submission" date="2019-09" db="EMBL/GenBank/DDBJ databases">
        <title>Chitinophaga ginsengihumi sp. nov., isolated from soil of ginseng rhizosphere.</title>
        <authorList>
            <person name="Lee J."/>
        </authorList>
    </citation>
    <scope>NUCLEOTIDE SEQUENCE [LARGE SCALE GENOMIC DNA]</scope>
    <source>
        <strain evidence="1 2">BN140078</strain>
    </source>
</reference>
<dbReference type="GO" id="GO:0016740">
    <property type="term" value="F:transferase activity"/>
    <property type="evidence" value="ECO:0007669"/>
    <property type="project" value="UniProtKB-KW"/>
</dbReference>
<keyword evidence="2" id="KW-1185">Reference proteome</keyword>
<dbReference type="EMBL" id="VUOC01000001">
    <property type="protein sequence ID" value="KAA2244447.1"/>
    <property type="molecule type" value="Genomic_DNA"/>
</dbReference>
<reference evidence="1 2" key="2">
    <citation type="submission" date="2019-09" db="EMBL/GenBank/DDBJ databases">
        <authorList>
            <person name="Jin C."/>
        </authorList>
    </citation>
    <scope>NUCLEOTIDE SEQUENCE [LARGE SCALE GENOMIC DNA]</scope>
    <source>
        <strain evidence="1 2">BN140078</strain>
    </source>
</reference>
<organism evidence="1 2">
    <name type="scientific">Chitinophaga agrisoli</name>
    <dbReference type="NCBI Taxonomy" id="2607653"/>
    <lineage>
        <taxon>Bacteria</taxon>
        <taxon>Pseudomonadati</taxon>
        <taxon>Bacteroidota</taxon>
        <taxon>Chitinophagia</taxon>
        <taxon>Chitinophagales</taxon>
        <taxon>Chitinophagaceae</taxon>
        <taxon>Chitinophaga</taxon>
    </lineage>
</organism>
<dbReference type="RefSeq" id="WP_149835845.1">
    <property type="nucleotide sequence ID" value="NZ_VUOC01000001.1"/>
</dbReference>
<dbReference type="Proteomes" id="UP000324611">
    <property type="component" value="Unassembled WGS sequence"/>
</dbReference>
<dbReference type="Gene3D" id="3.10.450.620">
    <property type="entry name" value="JHP933, nucleotidyltransferase-like core domain"/>
    <property type="match status" value="1"/>
</dbReference>
<dbReference type="Pfam" id="PF08843">
    <property type="entry name" value="AbiEii"/>
    <property type="match status" value="1"/>
</dbReference>
<keyword evidence="1" id="KW-0808">Transferase</keyword>
<gene>
    <name evidence="1" type="ORF">F0L74_00220</name>
</gene>
<comment type="caution">
    <text evidence="1">The sequence shown here is derived from an EMBL/GenBank/DDBJ whole genome shotgun (WGS) entry which is preliminary data.</text>
</comment>
<evidence type="ECO:0000313" key="2">
    <source>
        <dbReference type="Proteomes" id="UP000324611"/>
    </source>
</evidence>
<accession>A0A5B2W1V3</accession>
<proteinExistence type="predicted"/>